<name>A0A1A8XGH3_PLAOA</name>
<dbReference type="EMBL" id="FLQV01004001">
    <property type="protein sequence ID" value="SBT03033.1"/>
    <property type="molecule type" value="Genomic_DNA"/>
</dbReference>
<protein>
    <submittedName>
        <fullName evidence="2">PIR Superfamily Protein</fullName>
    </submittedName>
</protein>
<dbReference type="EMBL" id="FLQU01001404">
    <property type="protein sequence ID" value="SBS92882.1"/>
    <property type="molecule type" value="Genomic_DNA"/>
</dbReference>
<reference evidence="2" key="2">
    <citation type="submission" date="2016-05" db="EMBL/GenBank/DDBJ databases">
        <authorList>
            <person name="Lavstsen T."/>
            <person name="Jespersen J.S."/>
        </authorList>
    </citation>
    <scope>NUCLEOTIDE SEQUENCE [LARGE SCALE GENOMIC DNA]</scope>
</reference>
<dbReference type="AlphaFoldDB" id="A0A1A8XGH3"/>
<evidence type="ECO:0000313" key="4">
    <source>
        <dbReference type="Proteomes" id="UP000078560"/>
    </source>
</evidence>
<gene>
    <name evidence="2" type="ORF">POVCU1_083410</name>
    <name evidence="1" type="ORF">POVCU2_0077180</name>
</gene>
<sequence length="346" mass="39913">MEAEKEERYDSYTEYSSNKGIYDRIKGTISGDFNLFPIHDLGEYTEHRIPIITDCLRLKTYLTEFNTEENCTNTNCCGYINYILNESMRNHNKIRESVFNIYNSYINHHSNININKFCESKISYTDEKKHRKIDKLYTAYRICQDFISNKRLTTSCHYVKSCSTAYNNILTLHPQLDDTKLCKALKDFKIILEANDIISSRNCDSKFSNLLSYPDACDILLQKEQDSAFATQATGELEAQVASEGQSYPPDSSPMREIPGESTISHSTLDPTLPITLFSSGFGVLLILLSLYKFTPLGHWLRLRTHNFKGISEHLDGEKYEMHQHNSEYNEINAEYNGYNISYSSL</sequence>
<evidence type="ECO:0000313" key="1">
    <source>
        <dbReference type="EMBL" id="SBS92882.1"/>
    </source>
</evidence>
<organism evidence="2 3">
    <name type="scientific">Plasmodium ovale curtisi</name>
    <dbReference type="NCBI Taxonomy" id="864141"/>
    <lineage>
        <taxon>Eukaryota</taxon>
        <taxon>Sar</taxon>
        <taxon>Alveolata</taxon>
        <taxon>Apicomplexa</taxon>
        <taxon>Aconoidasida</taxon>
        <taxon>Haemosporida</taxon>
        <taxon>Plasmodiidae</taxon>
        <taxon>Plasmodium</taxon>
        <taxon>Plasmodium (Plasmodium)</taxon>
    </lineage>
</organism>
<dbReference type="Proteomes" id="UP000078546">
    <property type="component" value="Unassembled WGS sequence"/>
</dbReference>
<evidence type="ECO:0000313" key="3">
    <source>
        <dbReference type="Proteomes" id="UP000078546"/>
    </source>
</evidence>
<dbReference type="Proteomes" id="UP000078560">
    <property type="component" value="Unassembled WGS sequence"/>
</dbReference>
<dbReference type="InterPro" id="IPR008780">
    <property type="entry name" value="Plasmodium_Vir"/>
</dbReference>
<proteinExistence type="predicted"/>
<dbReference type="Pfam" id="PF05795">
    <property type="entry name" value="Plasmodium_Vir"/>
    <property type="match status" value="1"/>
</dbReference>
<evidence type="ECO:0000313" key="2">
    <source>
        <dbReference type="EMBL" id="SBT03033.1"/>
    </source>
</evidence>
<reference evidence="3 4" key="1">
    <citation type="submission" date="2016-05" db="EMBL/GenBank/DDBJ databases">
        <authorList>
            <person name="Naeem Raeece"/>
        </authorList>
    </citation>
    <scope>NUCLEOTIDE SEQUENCE [LARGE SCALE GENOMIC DNA]</scope>
</reference>
<accession>A0A1A8XGH3</accession>